<feature type="domain" description="SMP-LTD" evidence="6">
    <location>
        <begin position="45"/>
        <end position="229"/>
    </location>
</feature>
<reference evidence="7 8" key="1">
    <citation type="journal article" date="2023" name="Nat. Commun.">
        <title>Origin of minicircular mitochondrial genomes in red algae.</title>
        <authorList>
            <person name="Lee Y."/>
            <person name="Cho C.H."/>
            <person name="Lee Y.M."/>
            <person name="Park S.I."/>
            <person name="Yang J.H."/>
            <person name="West J.A."/>
            <person name="Bhattacharya D."/>
            <person name="Yoon H.S."/>
        </authorList>
    </citation>
    <scope>NUCLEOTIDE SEQUENCE [LARGE SCALE GENOMIC DNA]</scope>
    <source>
        <strain evidence="7 8">CCMP1338</strain>
        <tissue evidence="7">Whole cell</tissue>
    </source>
</reference>
<comment type="subcellular location">
    <subcellularLocation>
        <location evidence="1">Membrane</location>
    </subcellularLocation>
</comment>
<evidence type="ECO:0000256" key="2">
    <source>
        <dbReference type="ARBA" id="ARBA00022448"/>
    </source>
</evidence>
<dbReference type="PANTHER" id="PTHR10774:SF190">
    <property type="entry name" value="C2 CALCIUM_LIPID-BINDING ENDONUCLEASE_EXONUCLEASE_PHOSPHATASE-RELATED"/>
    <property type="match status" value="1"/>
</dbReference>
<evidence type="ECO:0000256" key="3">
    <source>
        <dbReference type="ARBA" id="ARBA00023055"/>
    </source>
</evidence>
<comment type="caution">
    <text evidence="7">The sequence shown here is derived from an EMBL/GenBank/DDBJ whole genome shotgun (WGS) entry which is preliminary data.</text>
</comment>
<dbReference type="GO" id="GO:0005783">
    <property type="term" value="C:endoplasmic reticulum"/>
    <property type="evidence" value="ECO:0007669"/>
    <property type="project" value="TreeGrafter"/>
</dbReference>
<keyword evidence="5" id="KW-0472">Membrane</keyword>
<organism evidence="7 8">
    <name type="scientific">Rhodosorus marinus</name>
    <dbReference type="NCBI Taxonomy" id="101924"/>
    <lineage>
        <taxon>Eukaryota</taxon>
        <taxon>Rhodophyta</taxon>
        <taxon>Stylonematophyceae</taxon>
        <taxon>Stylonematales</taxon>
        <taxon>Stylonemataceae</taxon>
        <taxon>Rhodosorus</taxon>
    </lineage>
</organism>
<dbReference type="InterPro" id="IPR035892">
    <property type="entry name" value="C2_domain_sf"/>
</dbReference>
<dbReference type="Gene3D" id="2.60.40.150">
    <property type="entry name" value="C2 domain"/>
    <property type="match status" value="1"/>
</dbReference>
<dbReference type="SUPFAM" id="SSF49562">
    <property type="entry name" value="C2 domain (Calcium/lipid-binding domain, CaLB)"/>
    <property type="match status" value="1"/>
</dbReference>
<dbReference type="Proteomes" id="UP001157974">
    <property type="component" value="Unassembled WGS sequence"/>
</dbReference>
<name>A0AAV8UQC3_9RHOD</name>
<dbReference type="PANTHER" id="PTHR10774">
    <property type="entry name" value="EXTENDED SYNAPTOTAGMIN-RELATED"/>
    <property type="match status" value="1"/>
</dbReference>
<keyword evidence="8" id="KW-1185">Reference proteome</keyword>
<dbReference type="InterPro" id="IPR045050">
    <property type="entry name" value="Synaptotagmin_plant"/>
</dbReference>
<dbReference type="Pfam" id="PF00168">
    <property type="entry name" value="C2"/>
    <property type="match status" value="1"/>
</dbReference>
<evidence type="ECO:0000259" key="6">
    <source>
        <dbReference type="PROSITE" id="PS51847"/>
    </source>
</evidence>
<dbReference type="GO" id="GO:0006869">
    <property type="term" value="P:lipid transport"/>
    <property type="evidence" value="ECO:0007669"/>
    <property type="project" value="UniProtKB-KW"/>
</dbReference>
<proteinExistence type="predicted"/>
<evidence type="ECO:0000256" key="5">
    <source>
        <dbReference type="ARBA" id="ARBA00023136"/>
    </source>
</evidence>
<dbReference type="GO" id="GO:0016020">
    <property type="term" value="C:membrane"/>
    <property type="evidence" value="ECO:0007669"/>
    <property type="project" value="UniProtKB-SubCell"/>
</dbReference>
<evidence type="ECO:0000256" key="1">
    <source>
        <dbReference type="ARBA" id="ARBA00004370"/>
    </source>
</evidence>
<dbReference type="InterPro" id="IPR000008">
    <property type="entry name" value="C2_dom"/>
</dbReference>
<keyword evidence="4" id="KW-0446">Lipid-binding</keyword>
<evidence type="ECO:0000256" key="4">
    <source>
        <dbReference type="ARBA" id="ARBA00023121"/>
    </source>
</evidence>
<sequence>MGVWVHVAVFYFGVSLMRRLLGSRKEKSLNKPAWVLSKDAPAAARKETAVWMNRILSKVFESWMGEVSELTRKSIQDVLDELSIFGIRKFTMTKFDLGNTAPYFNNFRSYPLAGSMTTLSLDGDILWVNPGMEVEIAVELDLKVVGIPIRASLKDLSLQATTRLKLSMREDAQPESVLIDIMQEPKVEFNLCLQGAVLGAVSDFAQRKVSSVLFEKLHPLPITFTSETPDEEMKIEEFKDYVSVLTGPEALSFRPSTEGILLMTDCVIDVSNFHRHAKDTSVFIQVRLGSAKYVSQRVRGNTGERFQFVDRIRLFVQDIETSVLQVEVLEHGDDILERFLTRNRVAAWIPVKELIHPEWRIHDFVLRPSIAGVPGRTKFSKGRATFTFEPYSDLNALFQRVLGEEEEIGMDQPLLTRESRQVSFIDSFIQEDALGVWEVTVVEGKNWPTVQNVFPGSALACSIHCAGSQSSSSKVAPDAEPTWNDCLEASALSWSTQQLQFHAEVQAPMRHDKSIGSTTLSLTRKDNQTKKFSLIVGLMREDFI</sequence>
<dbReference type="AlphaFoldDB" id="A0AAV8UQC3"/>
<evidence type="ECO:0000313" key="7">
    <source>
        <dbReference type="EMBL" id="KAJ8903691.1"/>
    </source>
</evidence>
<evidence type="ECO:0000313" key="8">
    <source>
        <dbReference type="Proteomes" id="UP001157974"/>
    </source>
</evidence>
<gene>
    <name evidence="7" type="ORF">NDN08_004792</name>
</gene>
<accession>A0AAV8UQC3</accession>
<dbReference type="PROSITE" id="PS51847">
    <property type="entry name" value="SMP"/>
    <property type="match status" value="1"/>
</dbReference>
<dbReference type="InterPro" id="IPR031468">
    <property type="entry name" value="SMP_LBD"/>
</dbReference>
<dbReference type="EMBL" id="JAMWBK010000007">
    <property type="protein sequence ID" value="KAJ8903691.1"/>
    <property type="molecule type" value="Genomic_DNA"/>
</dbReference>
<keyword evidence="3" id="KW-0445">Lipid transport</keyword>
<protein>
    <recommendedName>
        <fullName evidence="6">SMP-LTD domain-containing protein</fullName>
    </recommendedName>
</protein>
<dbReference type="GO" id="GO:0008289">
    <property type="term" value="F:lipid binding"/>
    <property type="evidence" value="ECO:0007669"/>
    <property type="project" value="UniProtKB-KW"/>
</dbReference>
<keyword evidence="2" id="KW-0813">Transport</keyword>
<dbReference type="CDD" id="cd21669">
    <property type="entry name" value="SMP_SF"/>
    <property type="match status" value="1"/>
</dbReference>